<keyword evidence="2 4" id="KW-0808">Transferase</keyword>
<dbReference type="FunFam" id="2.40.50.140:FF:000097">
    <property type="entry name" value="23S rRNA (uracil(1939)-C(5))-methyltransferase RlmD"/>
    <property type="match status" value="1"/>
</dbReference>
<dbReference type="PROSITE" id="PS01231">
    <property type="entry name" value="TRMA_2"/>
    <property type="match status" value="1"/>
</dbReference>
<feature type="domain" description="TRAM" evidence="6">
    <location>
        <begin position="3"/>
        <end position="61"/>
    </location>
</feature>
<dbReference type="EMBL" id="LOHZ01000047">
    <property type="protein sequence ID" value="KYO63816.1"/>
    <property type="molecule type" value="Genomic_DNA"/>
</dbReference>
<protein>
    <submittedName>
        <fullName evidence="7">23S rRNA (Uracil-C(5))-methyltransferase RlmCD</fullName>
        <ecNumber evidence="7">2.1.1.189</ecNumber>
    </submittedName>
</protein>
<dbReference type="PANTHER" id="PTHR11061">
    <property type="entry name" value="RNA M5U METHYLTRANSFERASE"/>
    <property type="match status" value="1"/>
</dbReference>
<dbReference type="InterPro" id="IPR030391">
    <property type="entry name" value="MeTrfase_TrmA_CS"/>
</dbReference>
<dbReference type="PROSITE" id="PS01230">
    <property type="entry name" value="TRMA_1"/>
    <property type="match status" value="1"/>
</dbReference>
<dbReference type="OrthoDB" id="9804590at2"/>
<dbReference type="STRING" id="520767.ATZ99_22960"/>
<dbReference type="CDD" id="cd02440">
    <property type="entry name" value="AdoMet_MTases"/>
    <property type="match status" value="1"/>
</dbReference>
<dbReference type="Gene3D" id="3.40.50.150">
    <property type="entry name" value="Vaccinia Virus protein VP39"/>
    <property type="match status" value="1"/>
</dbReference>
<feature type="active site" description="Nucleophile" evidence="4">
    <location>
        <position position="409"/>
    </location>
</feature>
<dbReference type="Gene3D" id="2.40.50.140">
    <property type="entry name" value="Nucleic acid-binding proteins"/>
    <property type="match status" value="1"/>
</dbReference>
<dbReference type="InterPro" id="IPR010280">
    <property type="entry name" value="U5_MeTrfase_fam"/>
</dbReference>
<feature type="active site" evidence="5">
    <location>
        <position position="409"/>
    </location>
</feature>
<name>A0A162M3X0_9FIRM</name>
<evidence type="ECO:0000256" key="4">
    <source>
        <dbReference type="PROSITE-ProRule" id="PRU01024"/>
    </source>
</evidence>
<feature type="binding site" evidence="4">
    <location>
        <position position="313"/>
    </location>
    <ligand>
        <name>S-adenosyl-L-methionine</name>
        <dbReference type="ChEBI" id="CHEBI:59789"/>
    </ligand>
</feature>
<dbReference type="InterPro" id="IPR002792">
    <property type="entry name" value="TRAM_dom"/>
</dbReference>
<evidence type="ECO:0000256" key="5">
    <source>
        <dbReference type="PROSITE-ProRule" id="PRU10015"/>
    </source>
</evidence>
<comment type="caution">
    <text evidence="7">The sequence shown here is derived from an EMBL/GenBank/DDBJ whole genome shotgun (WGS) entry which is preliminary data.</text>
</comment>
<dbReference type="Proteomes" id="UP000075737">
    <property type="component" value="Unassembled WGS sequence"/>
</dbReference>
<dbReference type="PANTHER" id="PTHR11061:SF30">
    <property type="entry name" value="TRNA (URACIL(54)-C(5))-METHYLTRANSFERASE"/>
    <property type="match status" value="1"/>
</dbReference>
<feature type="binding site" evidence="4">
    <location>
        <position position="284"/>
    </location>
    <ligand>
        <name>S-adenosyl-L-methionine</name>
        <dbReference type="ChEBI" id="CHEBI:59789"/>
    </ligand>
</feature>
<dbReference type="EC" id="2.1.1.189" evidence="7"/>
<evidence type="ECO:0000256" key="3">
    <source>
        <dbReference type="ARBA" id="ARBA00022691"/>
    </source>
</evidence>
<dbReference type="GO" id="GO:0070475">
    <property type="term" value="P:rRNA base methylation"/>
    <property type="evidence" value="ECO:0007669"/>
    <property type="project" value="TreeGrafter"/>
</dbReference>
<dbReference type="RefSeq" id="WP_068749382.1">
    <property type="nucleotide sequence ID" value="NZ_LOHZ01000047.1"/>
</dbReference>
<evidence type="ECO:0000313" key="8">
    <source>
        <dbReference type="Proteomes" id="UP000075737"/>
    </source>
</evidence>
<dbReference type="AlphaFoldDB" id="A0A162M3X0"/>
<feature type="binding site" evidence="4">
    <location>
        <position position="334"/>
    </location>
    <ligand>
        <name>S-adenosyl-L-methionine</name>
        <dbReference type="ChEBI" id="CHEBI:59789"/>
    </ligand>
</feature>
<dbReference type="InterPro" id="IPR012340">
    <property type="entry name" value="NA-bd_OB-fold"/>
</dbReference>
<dbReference type="PROSITE" id="PS51687">
    <property type="entry name" value="SAM_MT_RNA_M5U"/>
    <property type="match status" value="1"/>
</dbReference>
<dbReference type="InterPro" id="IPR029063">
    <property type="entry name" value="SAM-dependent_MTases_sf"/>
</dbReference>
<dbReference type="NCBIfam" id="TIGR00479">
    <property type="entry name" value="rumA"/>
    <property type="match status" value="1"/>
</dbReference>
<proteinExistence type="inferred from homology"/>
<feature type="binding site" evidence="4">
    <location>
        <position position="382"/>
    </location>
    <ligand>
        <name>S-adenosyl-L-methionine</name>
        <dbReference type="ChEBI" id="CHEBI:59789"/>
    </ligand>
</feature>
<dbReference type="SUPFAM" id="SSF53335">
    <property type="entry name" value="S-adenosyl-L-methionine-dependent methyltransferases"/>
    <property type="match status" value="1"/>
</dbReference>
<sequence length="455" mass="50963">MYEIKVGQTFEAVIEKMAHEGQGIAHLNGLTVFVEGAIFGEKVIAEVTKVKKSYAIAKVKRIINFSKYRREPFCPHALICGGCDLQHLSYEGQLIFKKSIVEDSLHRIGKVFPQINDTIGMKNPLNYRNKAQYPVGNKNNLPVLGFFKKRSHEIVPIDYCPIQSEQSNEALLAVKEWLERYNISIYDEIKHKGLVRHIVTRHGFKSGEVMVVIVINGEDVPHKTELIEILKKKVKGLSSVYLNVNAKKTNVILGEKNLLIYGNETIKENIGNIRFSLSPPSFFQVNPVQVEVLYDKVVEFADLKGSETVLDVYCGIGTIALCLANKAKKVIGIEVVGDAVRDARENAKNNGIKNAEFVEGEAEKIMPELAKQGINPDVIVVDPPRKGCEKEVLSAISKMQPGKIIYVSCNPATLARDLCILKDMGYETKIVQPVDMFPHTHHVETVVLLKREYGR</sequence>
<dbReference type="GO" id="GO:0070041">
    <property type="term" value="F:rRNA (uridine-C5-)-methyltransferase activity"/>
    <property type="evidence" value="ECO:0007669"/>
    <property type="project" value="UniProtKB-ARBA"/>
</dbReference>
<dbReference type="PROSITE" id="PS50926">
    <property type="entry name" value="TRAM"/>
    <property type="match status" value="1"/>
</dbReference>
<organism evidence="7 8">
    <name type="scientific">Thermovenabulum gondwanense</name>
    <dbReference type="NCBI Taxonomy" id="520767"/>
    <lineage>
        <taxon>Bacteria</taxon>
        <taxon>Bacillati</taxon>
        <taxon>Bacillota</taxon>
        <taxon>Clostridia</taxon>
        <taxon>Thermosediminibacterales</taxon>
        <taxon>Thermosediminibacteraceae</taxon>
        <taxon>Thermovenabulum</taxon>
    </lineage>
</organism>
<evidence type="ECO:0000313" key="7">
    <source>
        <dbReference type="EMBL" id="KYO63816.1"/>
    </source>
</evidence>
<dbReference type="FunFam" id="3.40.50.150:FF:000009">
    <property type="entry name" value="23S rRNA (Uracil(1939)-C(5))-methyltransferase RlmD"/>
    <property type="match status" value="1"/>
</dbReference>
<keyword evidence="3 4" id="KW-0949">S-adenosyl-L-methionine</keyword>
<gene>
    <name evidence="7" type="primary">rlmCD</name>
    <name evidence="7" type="ORF">ATZ99_22960</name>
</gene>
<dbReference type="SUPFAM" id="SSF50249">
    <property type="entry name" value="Nucleic acid-binding proteins"/>
    <property type="match status" value="1"/>
</dbReference>
<dbReference type="InterPro" id="IPR030390">
    <property type="entry name" value="MeTrfase_TrmA_AS"/>
</dbReference>
<dbReference type="PATRIC" id="fig|520767.4.peg.2430"/>
<evidence type="ECO:0000256" key="1">
    <source>
        <dbReference type="ARBA" id="ARBA00022603"/>
    </source>
</evidence>
<dbReference type="Pfam" id="PF05958">
    <property type="entry name" value="tRNA_U5-meth_tr"/>
    <property type="match status" value="1"/>
</dbReference>
<evidence type="ECO:0000256" key="2">
    <source>
        <dbReference type="ARBA" id="ARBA00022679"/>
    </source>
</evidence>
<keyword evidence="8" id="KW-1185">Reference proteome</keyword>
<evidence type="ECO:0000259" key="6">
    <source>
        <dbReference type="PROSITE" id="PS50926"/>
    </source>
</evidence>
<reference evidence="7 8" key="1">
    <citation type="submission" date="2015-12" db="EMBL/GenBank/DDBJ databases">
        <title>Draft genome of Thermovenabulum gondwanense isolated from a red thermophilic microbial mat colonisisng an outflow channel of a bore well.</title>
        <authorList>
            <person name="Patel B.K."/>
        </authorList>
    </citation>
    <scope>NUCLEOTIDE SEQUENCE [LARGE SCALE GENOMIC DNA]</scope>
    <source>
        <strain evidence="7 8">R270</strain>
    </source>
</reference>
<dbReference type="Gene3D" id="2.40.50.1070">
    <property type="match status" value="1"/>
</dbReference>
<dbReference type="Pfam" id="PF01938">
    <property type="entry name" value="TRAM"/>
    <property type="match status" value="1"/>
</dbReference>
<comment type="similarity">
    <text evidence="4">Belongs to the class I-like SAM-binding methyltransferase superfamily. RNA M5U methyltransferase family.</text>
</comment>
<keyword evidence="1 4" id="KW-0489">Methyltransferase</keyword>
<accession>A0A162M3X0</accession>
<dbReference type="FunFam" id="2.40.50.1070:FF:000003">
    <property type="entry name" value="23S rRNA (Uracil-5-)-methyltransferase RumA"/>
    <property type="match status" value="1"/>
</dbReference>